<keyword evidence="6 8" id="KW-0472">Membrane</keyword>
<feature type="transmembrane region" description="Helical" evidence="8">
    <location>
        <begin position="372"/>
        <end position="393"/>
    </location>
</feature>
<feature type="domain" description="ABC transporter" evidence="9">
    <location>
        <begin position="431"/>
        <end position="666"/>
    </location>
</feature>
<accession>A0A5C6EP05</accession>
<keyword evidence="2 8" id="KW-0812">Transmembrane</keyword>
<sequence>MPIVARPADTIAATCRGASLVDSADRYYYLIMPTHPSRSRFNDYRETVRERNTSKTRSDTNPHSDRSARKLGSRDRKFWELFRAFLGLIAGHRSQIAVSLFFLTIGIGLRLIPPFGTKLAIDSALTTPPKPLPIWLESIPVPDSRMGLLIAIAGVVVVVTGLGTIVALISRWTATKAVNQTQVAIRRRVFDHAIKLPLHRVYDMKSGGVASLIREDAGGVAELIFSMIYNPWRAIIQFIGSLIILMLVDWKLMVGGLLLLPIVWVTHRTWINRIRPLYRDIRKQRQKIDAGATETFGGIRVVRTFSRSRSESSRFVREGDFLVRQQLFTWWWTRIIETIWEVIIPLASTGLLLYGGYQIIESQLTLGDLMMFLVYLTMLLDPLATIAGSAVTFQNNLAGLDRVLDVLEIEDELPTGDNAKSLKRSDVRGAISIRDVSFSYPESTPLVLRDVSIEIEAGQTVALVGRSGAGKTTLTNLIARFYDPTAGSISLDGRDLRDIELSSYRSLLGIVEQDVFLFDGTIRENIAYARRRSTHDEVIAAATAAAADEFICKMPDGYDTVIGERGVKLSGGQRQRLAIARAILADPKILILDEATSNLDSESERMIQNSLAELLKDRTAFVIAHRLSTITGADKIIVLGDGEVLEVGTHDELVARGGKYRDMVTLQTGDVSRDDVSHF</sequence>
<dbReference type="InterPro" id="IPR003439">
    <property type="entry name" value="ABC_transporter-like_ATP-bd"/>
</dbReference>
<dbReference type="InterPro" id="IPR003593">
    <property type="entry name" value="AAA+_ATPase"/>
</dbReference>
<evidence type="ECO:0000259" key="9">
    <source>
        <dbReference type="PROSITE" id="PS50893"/>
    </source>
</evidence>
<dbReference type="InterPro" id="IPR011527">
    <property type="entry name" value="ABC1_TM_dom"/>
</dbReference>
<dbReference type="PANTHER" id="PTHR43394:SF1">
    <property type="entry name" value="ATP-BINDING CASSETTE SUB-FAMILY B MEMBER 10, MITOCHONDRIAL"/>
    <property type="match status" value="1"/>
</dbReference>
<dbReference type="Gene3D" id="1.20.1560.10">
    <property type="entry name" value="ABC transporter type 1, transmembrane domain"/>
    <property type="match status" value="1"/>
</dbReference>
<keyword evidence="4 11" id="KW-0067">ATP-binding</keyword>
<organism evidence="11 12">
    <name type="scientific">Rubripirellula tenax</name>
    <dbReference type="NCBI Taxonomy" id="2528015"/>
    <lineage>
        <taxon>Bacteria</taxon>
        <taxon>Pseudomonadati</taxon>
        <taxon>Planctomycetota</taxon>
        <taxon>Planctomycetia</taxon>
        <taxon>Pirellulales</taxon>
        <taxon>Pirellulaceae</taxon>
        <taxon>Rubripirellula</taxon>
    </lineage>
</organism>
<dbReference type="InterPro" id="IPR039421">
    <property type="entry name" value="Type_1_exporter"/>
</dbReference>
<dbReference type="InterPro" id="IPR036640">
    <property type="entry name" value="ABC1_TM_sf"/>
</dbReference>
<evidence type="ECO:0000256" key="4">
    <source>
        <dbReference type="ARBA" id="ARBA00022840"/>
    </source>
</evidence>
<evidence type="ECO:0000256" key="2">
    <source>
        <dbReference type="ARBA" id="ARBA00022692"/>
    </source>
</evidence>
<dbReference type="EMBL" id="SJPW01000005">
    <property type="protein sequence ID" value="TWU50802.1"/>
    <property type="molecule type" value="Genomic_DNA"/>
</dbReference>
<dbReference type="PANTHER" id="PTHR43394">
    <property type="entry name" value="ATP-DEPENDENT PERMEASE MDL1, MITOCHONDRIAL"/>
    <property type="match status" value="1"/>
</dbReference>
<reference evidence="11 12" key="1">
    <citation type="submission" date="2019-02" db="EMBL/GenBank/DDBJ databases">
        <title>Deep-cultivation of Planctomycetes and their phenomic and genomic characterization uncovers novel biology.</title>
        <authorList>
            <person name="Wiegand S."/>
            <person name="Jogler M."/>
            <person name="Boedeker C."/>
            <person name="Pinto D."/>
            <person name="Vollmers J."/>
            <person name="Rivas-Marin E."/>
            <person name="Kohn T."/>
            <person name="Peeters S.H."/>
            <person name="Heuer A."/>
            <person name="Rast P."/>
            <person name="Oberbeckmann S."/>
            <person name="Bunk B."/>
            <person name="Jeske O."/>
            <person name="Meyerdierks A."/>
            <person name="Storesund J.E."/>
            <person name="Kallscheuer N."/>
            <person name="Luecker S."/>
            <person name="Lage O.M."/>
            <person name="Pohl T."/>
            <person name="Merkel B.J."/>
            <person name="Hornburger P."/>
            <person name="Mueller R.-W."/>
            <person name="Bruemmer F."/>
            <person name="Labrenz M."/>
            <person name="Spormann A.M."/>
            <person name="Op Den Camp H."/>
            <person name="Overmann J."/>
            <person name="Amann R."/>
            <person name="Jetten M.S.M."/>
            <person name="Mascher T."/>
            <person name="Medema M.H."/>
            <person name="Devos D.P."/>
            <person name="Kaster A.-K."/>
            <person name="Ovreas L."/>
            <person name="Rohde M."/>
            <person name="Galperin M.Y."/>
            <person name="Jogler C."/>
        </authorList>
    </citation>
    <scope>NUCLEOTIDE SEQUENCE [LARGE SCALE GENOMIC DNA]</scope>
    <source>
        <strain evidence="11 12">Poly51</strain>
    </source>
</reference>
<evidence type="ECO:0000256" key="8">
    <source>
        <dbReference type="SAM" id="Phobius"/>
    </source>
</evidence>
<dbReference type="PROSITE" id="PS00211">
    <property type="entry name" value="ABC_TRANSPORTER_1"/>
    <property type="match status" value="1"/>
</dbReference>
<dbReference type="Pfam" id="PF00664">
    <property type="entry name" value="ABC_membrane"/>
    <property type="match status" value="1"/>
</dbReference>
<gene>
    <name evidence="11" type="ORF">Poly51_40950</name>
</gene>
<feature type="region of interest" description="Disordered" evidence="7">
    <location>
        <begin position="41"/>
        <end position="69"/>
    </location>
</feature>
<dbReference type="Gene3D" id="3.40.50.300">
    <property type="entry name" value="P-loop containing nucleotide triphosphate hydrolases"/>
    <property type="match status" value="1"/>
</dbReference>
<name>A0A5C6EP05_9BACT</name>
<dbReference type="AlphaFoldDB" id="A0A5C6EP05"/>
<dbReference type="PROSITE" id="PS50929">
    <property type="entry name" value="ABC_TM1F"/>
    <property type="match status" value="1"/>
</dbReference>
<comment type="caution">
    <text evidence="11">The sequence shown here is derived from an EMBL/GenBank/DDBJ whole genome shotgun (WGS) entry which is preliminary data.</text>
</comment>
<dbReference type="Proteomes" id="UP000318288">
    <property type="component" value="Unassembled WGS sequence"/>
</dbReference>
<dbReference type="SUPFAM" id="SSF52540">
    <property type="entry name" value="P-loop containing nucleoside triphosphate hydrolases"/>
    <property type="match status" value="1"/>
</dbReference>
<feature type="domain" description="ABC transmembrane type-1" evidence="10">
    <location>
        <begin position="97"/>
        <end position="395"/>
    </location>
</feature>
<dbReference type="SUPFAM" id="SSF90123">
    <property type="entry name" value="ABC transporter transmembrane region"/>
    <property type="match status" value="1"/>
</dbReference>
<dbReference type="SMART" id="SM00382">
    <property type="entry name" value="AAA"/>
    <property type="match status" value="1"/>
</dbReference>
<evidence type="ECO:0000313" key="12">
    <source>
        <dbReference type="Proteomes" id="UP000318288"/>
    </source>
</evidence>
<dbReference type="CDD" id="cd07346">
    <property type="entry name" value="ABC_6TM_exporters"/>
    <property type="match status" value="1"/>
</dbReference>
<evidence type="ECO:0000256" key="1">
    <source>
        <dbReference type="ARBA" id="ARBA00004651"/>
    </source>
</evidence>
<keyword evidence="3" id="KW-0547">Nucleotide-binding</keyword>
<dbReference type="InterPro" id="IPR017871">
    <property type="entry name" value="ABC_transporter-like_CS"/>
</dbReference>
<dbReference type="GO" id="GO:0015421">
    <property type="term" value="F:ABC-type oligopeptide transporter activity"/>
    <property type="evidence" value="ECO:0007669"/>
    <property type="project" value="TreeGrafter"/>
</dbReference>
<dbReference type="PROSITE" id="PS50893">
    <property type="entry name" value="ABC_TRANSPORTER_2"/>
    <property type="match status" value="1"/>
</dbReference>
<feature type="transmembrane region" description="Helical" evidence="8">
    <location>
        <begin position="339"/>
        <end position="360"/>
    </location>
</feature>
<evidence type="ECO:0000313" key="11">
    <source>
        <dbReference type="EMBL" id="TWU50802.1"/>
    </source>
</evidence>
<dbReference type="GO" id="GO:0016887">
    <property type="term" value="F:ATP hydrolysis activity"/>
    <property type="evidence" value="ECO:0007669"/>
    <property type="project" value="InterPro"/>
</dbReference>
<dbReference type="GO" id="GO:0005886">
    <property type="term" value="C:plasma membrane"/>
    <property type="evidence" value="ECO:0007669"/>
    <property type="project" value="UniProtKB-SubCell"/>
</dbReference>
<evidence type="ECO:0000256" key="7">
    <source>
        <dbReference type="SAM" id="MobiDB-lite"/>
    </source>
</evidence>
<keyword evidence="5 8" id="KW-1133">Transmembrane helix</keyword>
<feature type="transmembrane region" description="Helical" evidence="8">
    <location>
        <begin position="146"/>
        <end position="169"/>
    </location>
</feature>
<feature type="transmembrane region" description="Helical" evidence="8">
    <location>
        <begin position="84"/>
        <end position="109"/>
    </location>
</feature>
<dbReference type="Pfam" id="PF00005">
    <property type="entry name" value="ABC_tran"/>
    <property type="match status" value="1"/>
</dbReference>
<evidence type="ECO:0000256" key="6">
    <source>
        <dbReference type="ARBA" id="ARBA00023136"/>
    </source>
</evidence>
<evidence type="ECO:0000256" key="3">
    <source>
        <dbReference type="ARBA" id="ARBA00022741"/>
    </source>
</evidence>
<dbReference type="GO" id="GO:0005524">
    <property type="term" value="F:ATP binding"/>
    <property type="evidence" value="ECO:0007669"/>
    <property type="project" value="UniProtKB-KW"/>
</dbReference>
<dbReference type="FunFam" id="3.40.50.300:FF:000218">
    <property type="entry name" value="Multidrug ABC transporter ATP-binding protein"/>
    <property type="match status" value="1"/>
</dbReference>
<evidence type="ECO:0000256" key="5">
    <source>
        <dbReference type="ARBA" id="ARBA00022989"/>
    </source>
</evidence>
<dbReference type="InterPro" id="IPR027417">
    <property type="entry name" value="P-loop_NTPase"/>
</dbReference>
<keyword evidence="11" id="KW-0378">Hydrolase</keyword>
<dbReference type="EC" id="3.6.3.-" evidence="11"/>
<proteinExistence type="predicted"/>
<comment type="subcellular location">
    <subcellularLocation>
        <location evidence="1">Cell membrane</location>
        <topology evidence="1">Multi-pass membrane protein</topology>
    </subcellularLocation>
</comment>
<evidence type="ECO:0000259" key="10">
    <source>
        <dbReference type="PROSITE" id="PS50929"/>
    </source>
</evidence>
<keyword evidence="12" id="KW-1185">Reference proteome</keyword>
<protein>
    <submittedName>
        <fullName evidence="11">Putative multidrug export ATP-binding/permease protein</fullName>
        <ecNumber evidence="11">3.6.3.-</ecNumber>
    </submittedName>
</protein>